<keyword evidence="1" id="KW-0863">Zinc-finger</keyword>
<sequence length="551" mass="60546">LHPLSIHRATAHPTPLYGVSPLPSQPTNCTLTTYGRRLLRLLRSILPRLSNSQYRPGFERGRGLSSDNQRLRNVGSLSSLPQDSLTVDSDINTIHPTSTLCSGDIELIELVMLLEASNKRSRFSKVRSSGVSAALCRPSNDNAEPGSNVVFSMPHSLTSNMSLTPSERTDASSVAVSKCPLSKTKFSSSHRRFHSHRFTAFLLASLLLRVLPLYRHVQFTAGRNAFIKTGRQHHRASARCRLFTCPLCPRNFPLASRLRDHLATDHASGLTSAVLTALKHLHGVNQQRSSRFRAETPRNQVSMRTLSAHNPMPSLPHAQYITSTSDAGSVIQTNSSLACSDTITEGVNSSISHAKDGSVTLLSTSDLSSIQQFTTPFCSGKLTQAPNCTLEEFPFRLDCPPSAMERQSLVRPSELDVQAEKSGRDEDTTSIGPESTCDADLEYPLALEGLLVASAADIACTPGIRNRVRRTASATGSSLALWRGCFSCSICSRVFQRVKCFQDHEQLCKEAPIETSRYARISSLIILRPAPGIVNFTTRQNYIFYEDEFQS</sequence>
<comment type="caution">
    <text evidence="4">The sequence shown here is derived from an EMBL/GenBank/DDBJ whole genome shotgun (WGS) entry which is preliminary data.</text>
</comment>
<evidence type="ECO:0000313" key="5">
    <source>
        <dbReference type="Proteomes" id="UP000784294"/>
    </source>
</evidence>
<protein>
    <recommendedName>
        <fullName evidence="3">C2H2-type domain-containing protein</fullName>
    </recommendedName>
</protein>
<dbReference type="SMART" id="SM00355">
    <property type="entry name" value="ZnF_C2H2"/>
    <property type="match status" value="2"/>
</dbReference>
<feature type="non-terminal residue" evidence="4">
    <location>
        <position position="551"/>
    </location>
</feature>
<dbReference type="GO" id="GO:0008270">
    <property type="term" value="F:zinc ion binding"/>
    <property type="evidence" value="ECO:0007669"/>
    <property type="project" value="UniProtKB-KW"/>
</dbReference>
<keyword evidence="1" id="KW-0479">Metal-binding</keyword>
<evidence type="ECO:0000256" key="1">
    <source>
        <dbReference type="PROSITE-ProRule" id="PRU00042"/>
    </source>
</evidence>
<proteinExistence type="predicted"/>
<reference evidence="4" key="1">
    <citation type="submission" date="2018-11" db="EMBL/GenBank/DDBJ databases">
        <authorList>
            <consortium name="Pathogen Informatics"/>
        </authorList>
    </citation>
    <scope>NUCLEOTIDE SEQUENCE</scope>
</reference>
<gene>
    <name evidence="4" type="ORF">PXEA_LOCUS1553</name>
</gene>
<name>A0A448WC36_9PLAT</name>
<feature type="domain" description="C2H2-type" evidence="3">
    <location>
        <begin position="243"/>
        <end position="271"/>
    </location>
</feature>
<keyword evidence="5" id="KW-1185">Reference proteome</keyword>
<dbReference type="InterPro" id="IPR013087">
    <property type="entry name" value="Znf_C2H2_type"/>
</dbReference>
<dbReference type="AlphaFoldDB" id="A0A448WC36"/>
<dbReference type="PROSITE" id="PS00028">
    <property type="entry name" value="ZINC_FINGER_C2H2_1"/>
    <property type="match status" value="1"/>
</dbReference>
<dbReference type="EMBL" id="CAAALY010003186">
    <property type="protein sequence ID" value="VEL08113.1"/>
    <property type="molecule type" value="Genomic_DNA"/>
</dbReference>
<keyword evidence="1" id="KW-0862">Zinc</keyword>
<evidence type="ECO:0000313" key="4">
    <source>
        <dbReference type="EMBL" id="VEL08113.1"/>
    </source>
</evidence>
<dbReference type="PROSITE" id="PS50157">
    <property type="entry name" value="ZINC_FINGER_C2H2_2"/>
    <property type="match status" value="1"/>
</dbReference>
<feature type="compositionally biased region" description="Basic and acidic residues" evidence="2">
    <location>
        <begin position="418"/>
        <end position="427"/>
    </location>
</feature>
<organism evidence="4 5">
    <name type="scientific">Protopolystoma xenopodis</name>
    <dbReference type="NCBI Taxonomy" id="117903"/>
    <lineage>
        <taxon>Eukaryota</taxon>
        <taxon>Metazoa</taxon>
        <taxon>Spiralia</taxon>
        <taxon>Lophotrochozoa</taxon>
        <taxon>Platyhelminthes</taxon>
        <taxon>Monogenea</taxon>
        <taxon>Polyopisthocotylea</taxon>
        <taxon>Polystomatidea</taxon>
        <taxon>Polystomatidae</taxon>
        <taxon>Protopolystoma</taxon>
    </lineage>
</organism>
<evidence type="ECO:0000256" key="2">
    <source>
        <dbReference type="SAM" id="MobiDB-lite"/>
    </source>
</evidence>
<evidence type="ECO:0000259" key="3">
    <source>
        <dbReference type="PROSITE" id="PS50157"/>
    </source>
</evidence>
<dbReference type="Proteomes" id="UP000784294">
    <property type="component" value="Unassembled WGS sequence"/>
</dbReference>
<feature type="region of interest" description="Disordered" evidence="2">
    <location>
        <begin position="406"/>
        <end position="435"/>
    </location>
</feature>
<accession>A0A448WC36</accession>